<feature type="domain" description="Gamma tubulin complex component C-terminal" evidence="11">
    <location>
        <begin position="327"/>
        <end position="631"/>
    </location>
</feature>
<dbReference type="GO" id="GO:0005813">
    <property type="term" value="C:centrosome"/>
    <property type="evidence" value="ECO:0007669"/>
    <property type="project" value="UniProtKB-SubCell"/>
</dbReference>
<gene>
    <name evidence="13" type="ORF">QTO34_019659</name>
</gene>
<evidence type="ECO:0000256" key="2">
    <source>
        <dbReference type="ARBA" id="ARBA00010337"/>
    </source>
</evidence>
<keyword evidence="10" id="KW-0812">Transmembrane</keyword>
<keyword evidence="4 8" id="KW-0493">Microtubule</keyword>
<evidence type="ECO:0000256" key="7">
    <source>
        <dbReference type="ARBA" id="ARBA00093547"/>
    </source>
</evidence>
<dbReference type="Pfam" id="PF04130">
    <property type="entry name" value="GCP_C_terminal"/>
    <property type="match status" value="1"/>
</dbReference>
<comment type="caution">
    <text evidence="13">The sequence shown here is derived from an EMBL/GenBank/DDBJ whole genome shotgun (WGS) entry which is preliminary data.</text>
</comment>
<evidence type="ECO:0000256" key="5">
    <source>
        <dbReference type="ARBA" id="ARBA00023212"/>
    </source>
</evidence>
<dbReference type="AlphaFoldDB" id="A0AA40HXU7"/>
<dbReference type="InterPro" id="IPR041470">
    <property type="entry name" value="GCP_N"/>
</dbReference>
<dbReference type="InterPro" id="IPR042241">
    <property type="entry name" value="GCP_C_sf"/>
</dbReference>
<evidence type="ECO:0000256" key="9">
    <source>
        <dbReference type="SAM" id="MobiDB-lite"/>
    </source>
</evidence>
<evidence type="ECO:0000259" key="11">
    <source>
        <dbReference type="Pfam" id="PF04130"/>
    </source>
</evidence>
<evidence type="ECO:0000313" key="14">
    <source>
        <dbReference type="Proteomes" id="UP001177744"/>
    </source>
</evidence>
<dbReference type="InterPro" id="IPR040457">
    <property type="entry name" value="GCP_C"/>
</dbReference>
<dbReference type="GO" id="GO:0000930">
    <property type="term" value="C:gamma-tubulin complex"/>
    <property type="evidence" value="ECO:0007669"/>
    <property type="project" value="TreeGrafter"/>
</dbReference>
<evidence type="ECO:0000256" key="8">
    <source>
        <dbReference type="RuleBase" id="RU363050"/>
    </source>
</evidence>
<dbReference type="GO" id="GO:0051321">
    <property type="term" value="P:meiotic cell cycle"/>
    <property type="evidence" value="ECO:0007669"/>
    <property type="project" value="TreeGrafter"/>
</dbReference>
<feature type="transmembrane region" description="Helical" evidence="10">
    <location>
        <begin position="630"/>
        <end position="656"/>
    </location>
</feature>
<sequence>MVQYSQINKYPISMSNSSLCVHVSTDITVLDGPEHSYLCRSCGTGNKWLRVINIIKIHCGEQGSQDHHPSQQGQGGLHGIYLRAFCTGLDSVLQPYRQALLDLEQEFLADPHLSISHVNYSLDQIHGCQILETVYKHSCGGLPPVRSALEKILAVCHGVMYKQLSAWMLHGLLLDQHEEFFIKQGPSSGNVTAQPEEDEEDLGIGGLTGKQLRELQDLRLIEEENMLAPSLKQFSLRVEILPSYIPVRVAEKILFVGESVQMFENQNSQCTRVQYYLKGKEKKTAAGRLDLYKTVFYINFHCNEILSLFCWFFSQHLWKLMVEESDLLGQLKIIKDFYLLGRGELFQAFIDTAQHMLKTPPTAVTEHDVNVAFQQSAHKVLLDDDNLLPLLHLTIEYHGKEHKDAAQAREGPPRETSPREAPASGWAALGLSYKVQWPLHILFTPAVLEKYNVVFKYLLSVRRVQAELQHCWALQMQRKHLKSNQTDAVKWRLRNHMAFLVDNLQYYLQVDVLESQFSQLLHQINSTRDFESIRLAHDHFLSNLLAQSFILLKPVFHCLNEILDLCHSFCSLVSQNLGPLDERGAAQLRILVKGFSRQSSLLFKILSSVRNHQINSDLAQLLLRLDYNKYYTQAGGTLGSLLFIHLPIVCGCFHAIMAKIKDINRDDATGREGTTSSI</sequence>
<keyword evidence="5 8" id="KW-0206">Cytoskeleton</keyword>
<dbReference type="GO" id="GO:0051011">
    <property type="term" value="F:microtubule minus-end binding"/>
    <property type="evidence" value="ECO:0007669"/>
    <property type="project" value="TreeGrafter"/>
</dbReference>
<comment type="subcellular location">
    <subcellularLocation>
        <location evidence="1">Cytoplasm</location>
        <location evidence="1">Cytoskeleton</location>
        <location evidence="1">Microtubule organizing center</location>
        <location evidence="1">Centrosome</location>
    </subcellularLocation>
</comment>
<comment type="similarity">
    <text evidence="2 8">Belongs to the TUBGCP family.</text>
</comment>
<comment type="function">
    <text evidence="6">Component of the gamma-tubulin ring complex (gTuRC) which mediates microtubule nucleation. The gTuRC regulates the minus-end nucleation of alpha-beta tubulin heterodimers that grow into microtubule protafilaments, a critical step in centrosome duplication and spindle formation.</text>
</comment>
<dbReference type="GO" id="GO:0031122">
    <property type="term" value="P:cytoplasmic microtubule organization"/>
    <property type="evidence" value="ECO:0007669"/>
    <property type="project" value="TreeGrafter"/>
</dbReference>
<evidence type="ECO:0000256" key="4">
    <source>
        <dbReference type="ARBA" id="ARBA00022701"/>
    </source>
</evidence>
<name>A0AA40HXU7_CNENI</name>
<comment type="subunit">
    <text evidence="7">Component of the gamma-tubulin ring complex (gTuRC) consisting of TUBGCP2, TUBGCP3, TUBGCP4, TUBGCP5 and TUBGCP6 and gamma-tubulin TUBG1 or TUBG2. TUBGCP2, TUBGCP3, TUBGCP4, TUBGCP5 and TUBGCP6 assemble in a 5:5:2:1:1 stoichiometry; each is associated with a gamma-tubulin, thereby arranging 14 gamma-tubulins in a helical manner. Gamma-tubulin at the first position is blocked by TUBGCP3 at the last position, allowing 13 protafilaments to grow into a microtubule. The gTuRC (via TUBGCP3 and TUBGCP6) interacts with ACTB and MZT1; the interactions form a luminal bridge that stabilizes the initial structure during complex assembly. The gTuRC (via TUBGCP2) interacts with MZT2A/MZT2B and CDK5RAP2 (via CM1 motif); the interactions play a role in gTuRC activation. Interacts with NINL. Interacts with ATF5; the ATF5:PCNT:polyglutamylated tubulin (PGT) tripartite unites the mother centriole and the pericentriolar material (PCM) in the centrosome.</text>
</comment>
<dbReference type="GO" id="GO:0000278">
    <property type="term" value="P:mitotic cell cycle"/>
    <property type="evidence" value="ECO:0007669"/>
    <property type="project" value="TreeGrafter"/>
</dbReference>
<protein>
    <recommendedName>
        <fullName evidence="8">Gamma-tubulin complex component</fullName>
    </recommendedName>
</protein>
<dbReference type="PANTHER" id="PTHR19302">
    <property type="entry name" value="GAMMA TUBULIN COMPLEX PROTEIN"/>
    <property type="match status" value="1"/>
</dbReference>
<evidence type="ECO:0000313" key="13">
    <source>
        <dbReference type="EMBL" id="KAK1338990.1"/>
    </source>
</evidence>
<reference evidence="13" key="1">
    <citation type="submission" date="2023-06" db="EMBL/GenBank/DDBJ databases">
        <title>Reference genome for the Northern bat (Eptesicus nilssonii), a most northern bat species.</title>
        <authorList>
            <person name="Laine V.N."/>
            <person name="Pulliainen A.T."/>
            <person name="Lilley T.M."/>
        </authorList>
    </citation>
    <scope>NUCLEOTIDE SEQUENCE</scope>
    <source>
        <strain evidence="13">BLF_Eptnil</strain>
        <tissue evidence="13">Kidney</tissue>
    </source>
</reference>
<feature type="region of interest" description="Disordered" evidence="9">
    <location>
        <begin position="402"/>
        <end position="422"/>
    </location>
</feature>
<evidence type="ECO:0000256" key="3">
    <source>
        <dbReference type="ARBA" id="ARBA00022490"/>
    </source>
</evidence>
<dbReference type="Pfam" id="PF17681">
    <property type="entry name" value="GCP_N_terminal"/>
    <property type="match status" value="1"/>
</dbReference>
<dbReference type="Gene3D" id="1.20.120.1900">
    <property type="entry name" value="Gamma-tubulin complex, C-terminal domain"/>
    <property type="match status" value="1"/>
</dbReference>
<accession>A0AA40HXU7</accession>
<proteinExistence type="inferred from homology"/>
<dbReference type="FunFam" id="1.20.120.1900:FF:000001">
    <property type="entry name" value="Gamma-tubulin complex component"/>
    <property type="match status" value="1"/>
</dbReference>
<keyword evidence="3 8" id="KW-0963">Cytoplasm</keyword>
<dbReference type="GO" id="GO:0000922">
    <property type="term" value="C:spindle pole"/>
    <property type="evidence" value="ECO:0007669"/>
    <property type="project" value="InterPro"/>
</dbReference>
<organism evidence="13 14">
    <name type="scientific">Cnephaeus nilssonii</name>
    <name type="common">Northern bat</name>
    <name type="synonym">Eptesicus nilssonii</name>
    <dbReference type="NCBI Taxonomy" id="3371016"/>
    <lineage>
        <taxon>Eukaryota</taxon>
        <taxon>Metazoa</taxon>
        <taxon>Chordata</taxon>
        <taxon>Craniata</taxon>
        <taxon>Vertebrata</taxon>
        <taxon>Euteleostomi</taxon>
        <taxon>Mammalia</taxon>
        <taxon>Eutheria</taxon>
        <taxon>Laurasiatheria</taxon>
        <taxon>Chiroptera</taxon>
        <taxon>Yangochiroptera</taxon>
        <taxon>Vespertilionidae</taxon>
        <taxon>Cnephaeus</taxon>
    </lineage>
</organism>
<dbReference type="GO" id="GO:0007020">
    <property type="term" value="P:microtubule nucleation"/>
    <property type="evidence" value="ECO:0007669"/>
    <property type="project" value="InterPro"/>
</dbReference>
<dbReference type="Proteomes" id="UP001177744">
    <property type="component" value="Unassembled WGS sequence"/>
</dbReference>
<dbReference type="EMBL" id="JAULJE010000009">
    <property type="protein sequence ID" value="KAK1338990.1"/>
    <property type="molecule type" value="Genomic_DNA"/>
</dbReference>
<evidence type="ECO:0000256" key="1">
    <source>
        <dbReference type="ARBA" id="ARBA00004300"/>
    </source>
</evidence>
<keyword evidence="10" id="KW-1133">Transmembrane helix</keyword>
<evidence type="ECO:0000259" key="12">
    <source>
        <dbReference type="Pfam" id="PF17681"/>
    </source>
</evidence>
<dbReference type="GO" id="GO:0005874">
    <property type="term" value="C:microtubule"/>
    <property type="evidence" value="ECO:0007669"/>
    <property type="project" value="UniProtKB-KW"/>
</dbReference>
<dbReference type="GO" id="GO:0051225">
    <property type="term" value="P:spindle assembly"/>
    <property type="evidence" value="ECO:0007669"/>
    <property type="project" value="TreeGrafter"/>
</dbReference>
<evidence type="ECO:0000256" key="6">
    <source>
        <dbReference type="ARBA" id="ARBA00093416"/>
    </source>
</evidence>
<feature type="compositionally biased region" description="Basic and acidic residues" evidence="9">
    <location>
        <begin position="402"/>
        <end position="418"/>
    </location>
</feature>
<dbReference type="GO" id="GO:0043015">
    <property type="term" value="F:gamma-tubulin binding"/>
    <property type="evidence" value="ECO:0007669"/>
    <property type="project" value="InterPro"/>
</dbReference>
<feature type="domain" description="Gamma tubulin complex component protein N-terminal" evidence="12">
    <location>
        <begin position="74"/>
        <end position="324"/>
    </location>
</feature>
<dbReference type="InterPro" id="IPR007259">
    <property type="entry name" value="GCP"/>
</dbReference>
<keyword evidence="14" id="KW-1185">Reference proteome</keyword>
<keyword evidence="10" id="KW-0472">Membrane</keyword>
<evidence type="ECO:0000256" key="10">
    <source>
        <dbReference type="SAM" id="Phobius"/>
    </source>
</evidence>
<dbReference type="PANTHER" id="PTHR19302:SF27">
    <property type="entry name" value="GAMMA-TUBULIN COMPLEX COMPONENT 4"/>
    <property type="match status" value="1"/>
</dbReference>